<dbReference type="EMBL" id="CP036426">
    <property type="protein sequence ID" value="QDV38401.1"/>
    <property type="molecule type" value="Genomic_DNA"/>
</dbReference>
<name>A0A518HC26_9BACT</name>
<organism evidence="2 3">
    <name type="scientific">Tautonia plasticadhaerens</name>
    <dbReference type="NCBI Taxonomy" id="2527974"/>
    <lineage>
        <taxon>Bacteria</taxon>
        <taxon>Pseudomonadati</taxon>
        <taxon>Planctomycetota</taxon>
        <taxon>Planctomycetia</taxon>
        <taxon>Isosphaerales</taxon>
        <taxon>Isosphaeraceae</taxon>
        <taxon>Tautonia</taxon>
    </lineage>
</organism>
<feature type="transmembrane region" description="Helical" evidence="1">
    <location>
        <begin position="26"/>
        <end position="46"/>
    </location>
</feature>
<protein>
    <submittedName>
        <fullName evidence="2">Uncharacterized protein</fullName>
    </submittedName>
</protein>
<gene>
    <name evidence="2" type="ORF">ElP_63560</name>
</gene>
<dbReference type="KEGG" id="tpla:ElP_63560"/>
<evidence type="ECO:0000313" key="3">
    <source>
        <dbReference type="Proteomes" id="UP000317835"/>
    </source>
</evidence>
<dbReference type="Proteomes" id="UP000317835">
    <property type="component" value="Chromosome"/>
</dbReference>
<evidence type="ECO:0000256" key="1">
    <source>
        <dbReference type="SAM" id="Phobius"/>
    </source>
</evidence>
<evidence type="ECO:0000313" key="2">
    <source>
        <dbReference type="EMBL" id="QDV38401.1"/>
    </source>
</evidence>
<feature type="transmembrane region" description="Helical" evidence="1">
    <location>
        <begin position="66"/>
        <end position="88"/>
    </location>
</feature>
<dbReference type="RefSeq" id="WP_145276858.1">
    <property type="nucleotide sequence ID" value="NZ_CP036426.1"/>
</dbReference>
<keyword evidence="3" id="KW-1185">Reference proteome</keyword>
<keyword evidence="1" id="KW-1133">Transmembrane helix</keyword>
<keyword evidence="1" id="KW-0812">Transmembrane</keyword>
<accession>A0A518HC26</accession>
<dbReference type="OrthoDB" id="9847573at2"/>
<keyword evidence="1" id="KW-0472">Membrane</keyword>
<proteinExistence type="predicted"/>
<reference evidence="2 3" key="1">
    <citation type="submission" date="2019-02" db="EMBL/GenBank/DDBJ databases">
        <title>Deep-cultivation of Planctomycetes and their phenomic and genomic characterization uncovers novel biology.</title>
        <authorList>
            <person name="Wiegand S."/>
            <person name="Jogler M."/>
            <person name="Boedeker C."/>
            <person name="Pinto D."/>
            <person name="Vollmers J."/>
            <person name="Rivas-Marin E."/>
            <person name="Kohn T."/>
            <person name="Peeters S.H."/>
            <person name="Heuer A."/>
            <person name="Rast P."/>
            <person name="Oberbeckmann S."/>
            <person name="Bunk B."/>
            <person name="Jeske O."/>
            <person name="Meyerdierks A."/>
            <person name="Storesund J.E."/>
            <person name="Kallscheuer N."/>
            <person name="Luecker S."/>
            <person name="Lage O.M."/>
            <person name="Pohl T."/>
            <person name="Merkel B.J."/>
            <person name="Hornburger P."/>
            <person name="Mueller R.-W."/>
            <person name="Bruemmer F."/>
            <person name="Labrenz M."/>
            <person name="Spormann A.M."/>
            <person name="Op den Camp H."/>
            <person name="Overmann J."/>
            <person name="Amann R."/>
            <person name="Jetten M.S.M."/>
            <person name="Mascher T."/>
            <person name="Medema M.H."/>
            <person name="Devos D.P."/>
            <person name="Kaster A.-K."/>
            <person name="Ovreas L."/>
            <person name="Rohde M."/>
            <person name="Galperin M.Y."/>
            <person name="Jogler C."/>
        </authorList>
    </citation>
    <scope>NUCLEOTIDE SEQUENCE [LARGE SCALE GENOMIC DNA]</scope>
    <source>
        <strain evidence="2 3">ElP</strain>
    </source>
</reference>
<sequence length="239" mass="26742">MIDAAPTPTSAPSPTPSRIRLAIGAFLWRSFVLLAVLMELALWAMIRRRARGFPRRFRLAWLIGYTPQALFLAFFLAAVLTLAVDLFVRLVVDRLLRKWLSPITERDDEDQAGRGFGFHLAATERVAASLPARKLVGLRSEPGSLVLTDRNLWFFPSAWDGEPWSVPRERVRSARFEPTPGPIGRLLRNLPPRVVVDIGPDPDPGFVSGPSPGADSMARFALLEPARVRSWFRSRPAPR</sequence>
<dbReference type="AlphaFoldDB" id="A0A518HC26"/>